<gene>
    <name evidence="3" type="ORF">C2845_PM13G15230</name>
</gene>
<dbReference type="OrthoDB" id="636601at2759"/>
<comment type="caution">
    <text evidence="3">The sequence shown here is derived from an EMBL/GenBank/DDBJ whole genome shotgun (WGS) entry which is preliminary data.</text>
</comment>
<dbReference type="GO" id="GO:1990380">
    <property type="term" value="F:K48-linked deubiquitinase activity"/>
    <property type="evidence" value="ECO:0007669"/>
    <property type="project" value="InterPro"/>
</dbReference>
<dbReference type="GO" id="GO:0005829">
    <property type="term" value="C:cytosol"/>
    <property type="evidence" value="ECO:0007669"/>
    <property type="project" value="TreeGrafter"/>
</dbReference>
<dbReference type="GO" id="GO:0008270">
    <property type="term" value="F:zinc ion binding"/>
    <property type="evidence" value="ECO:0007669"/>
    <property type="project" value="UniProtKB-KW"/>
</dbReference>
<dbReference type="Pfam" id="PF04424">
    <property type="entry name" value="MINDY_DUB"/>
    <property type="match status" value="1"/>
</dbReference>
<keyword evidence="1" id="KW-0862">Zinc</keyword>
<dbReference type="GO" id="GO:0071108">
    <property type="term" value="P:protein K48-linked deubiquitination"/>
    <property type="evidence" value="ECO:0007669"/>
    <property type="project" value="TreeGrafter"/>
</dbReference>
<evidence type="ECO:0000259" key="2">
    <source>
        <dbReference type="PROSITE" id="PS50157"/>
    </source>
</evidence>
<dbReference type="InterPro" id="IPR007518">
    <property type="entry name" value="MINDY"/>
</dbReference>
<keyword evidence="1" id="KW-0479">Metal-binding</keyword>
<name>A0A3L6RJX5_PANMI</name>
<feature type="domain" description="C2H2-type" evidence="2">
    <location>
        <begin position="174"/>
        <end position="196"/>
    </location>
</feature>
<dbReference type="GO" id="GO:0016807">
    <property type="term" value="F:cysteine-type carboxypeptidase activity"/>
    <property type="evidence" value="ECO:0007669"/>
    <property type="project" value="TreeGrafter"/>
</dbReference>
<evidence type="ECO:0000313" key="3">
    <source>
        <dbReference type="EMBL" id="RLN04726.1"/>
    </source>
</evidence>
<organism evidence="3 4">
    <name type="scientific">Panicum miliaceum</name>
    <name type="common">Proso millet</name>
    <name type="synonym">Broomcorn millet</name>
    <dbReference type="NCBI Taxonomy" id="4540"/>
    <lineage>
        <taxon>Eukaryota</taxon>
        <taxon>Viridiplantae</taxon>
        <taxon>Streptophyta</taxon>
        <taxon>Embryophyta</taxon>
        <taxon>Tracheophyta</taxon>
        <taxon>Spermatophyta</taxon>
        <taxon>Magnoliopsida</taxon>
        <taxon>Liliopsida</taxon>
        <taxon>Poales</taxon>
        <taxon>Poaceae</taxon>
        <taxon>PACMAD clade</taxon>
        <taxon>Panicoideae</taxon>
        <taxon>Panicodae</taxon>
        <taxon>Paniceae</taxon>
        <taxon>Panicinae</taxon>
        <taxon>Panicum</taxon>
        <taxon>Panicum sect. Panicum</taxon>
    </lineage>
</organism>
<dbReference type="GO" id="GO:0004843">
    <property type="term" value="F:cysteine-type deubiquitinase activity"/>
    <property type="evidence" value="ECO:0007669"/>
    <property type="project" value="InterPro"/>
</dbReference>
<dbReference type="PANTHER" id="PTHR18063:SF6">
    <property type="entry name" value="UBIQUITIN CARBOXYL-TERMINAL HYDROLASE"/>
    <property type="match status" value="1"/>
</dbReference>
<evidence type="ECO:0000256" key="1">
    <source>
        <dbReference type="PROSITE-ProRule" id="PRU00042"/>
    </source>
</evidence>
<reference evidence="4" key="1">
    <citation type="journal article" date="2019" name="Nat. Commun.">
        <title>The genome of broomcorn millet.</title>
        <authorList>
            <person name="Zou C."/>
            <person name="Miki D."/>
            <person name="Li D."/>
            <person name="Tang Q."/>
            <person name="Xiao L."/>
            <person name="Rajput S."/>
            <person name="Deng P."/>
            <person name="Jia W."/>
            <person name="Huang R."/>
            <person name="Zhang M."/>
            <person name="Sun Y."/>
            <person name="Hu J."/>
            <person name="Fu X."/>
            <person name="Schnable P.S."/>
            <person name="Li F."/>
            <person name="Zhang H."/>
            <person name="Feng B."/>
            <person name="Zhu X."/>
            <person name="Liu R."/>
            <person name="Schnable J.C."/>
            <person name="Zhu J.-K."/>
            <person name="Zhang H."/>
        </authorList>
    </citation>
    <scope>NUCLEOTIDE SEQUENCE [LARGE SCALE GENOMIC DNA]</scope>
</reference>
<dbReference type="PANTHER" id="PTHR18063">
    <property type="entry name" value="NF-E2 INDUCIBLE PROTEIN"/>
    <property type="match status" value="1"/>
</dbReference>
<dbReference type="InterPro" id="IPR033979">
    <property type="entry name" value="MINDY_domain"/>
</dbReference>
<dbReference type="PROSITE" id="PS00028">
    <property type="entry name" value="ZINC_FINGER_C2H2_1"/>
    <property type="match status" value="1"/>
</dbReference>
<dbReference type="Proteomes" id="UP000275267">
    <property type="component" value="Unassembled WGS sequence"/>
</dbReference>
<dbReference type="STRING" id="4540.A0A3L6RJX5"/>
<dbReference type="GO" id="GO:0071944">
    <property type="term" value="C:cell periphery"/>
    <property type="evidence" value="ECO:0007669"/>
    <property type="project" value="TreeGrafter"/>
</dbReference>
<dbReference type="EMBL" id="PQIB02000008">
    <property type="protein sequence ID" value="RLN04726.1"/>
    <property type="molecule type" value="Genomic_DNA"/>
</dbReference>
<sequence>MRYTVRQMVFLARPTKVLVCDKRVSSALASLSNFLILNNELSLDTHDPKYTVESHLERCISRRALDPLMQIVAHPGPETEITVKDYFGITKRLRTGIKVNPVPGNTAKFEASTEFEFFRTLGVPLFHASAFDEQKMKAFTIYPSASWKTMVNQKEIFARDDFSYITACINKKLYQCSRCPKEFCVAINYGRHLETHVPAFKSTLNHSWNTDMFAKYWDEISDEDSYSILSDGYQTVEISHGSPVESMMKNWVLSPEFLVAPPEVKGAVKQLRAKKWFADKMVQANVVVGLLSMEENDPSQGLEEKTIDENIEDYKHKDIASIPETSTGSHASDDVHTVPVNKEVPKDKTAGYCHPIYLIYLILMVHKDGSCWNGDWGILDIRVRGDGVTFLIDKMPINATKDGVVVDLQKFIKLLDPYYKLEGIKGPAYFDEFHGDVMSLPDLGSERFETFQKFLGDHMAFMPPLARSDLLERFIKNSIGHALNHMKIAVVQSVEDPVILDLMLAHDLGKFITKLVLEVLYIFGKTKRDETEENDEDENEENEGI</sequence>
<dbReference type="AlphaFoldDB" id="A0A3L6RJX5"/>
<accession>A0A3L6RJX5</accession>
<proteinExistence type="predicted"/>
<evidence type="ECO:0000313" key="4">
    <source>
        <dbReference type="Proteomes" id="UP000275267"/>
    </source>
</evidence>
<keyword evidence="4" id="KW-1185">Reference proteome</keyword>
<protein>
    <recommendedName>
        <fullName evidence="2">C2H2-type domain-containing protein</fullName>
    </recommendedName>
</protein>
<keyword evidence="1" id="KW-0863">Zinc-finger</keyword>
<dbReference type="InterPro" id="IPR013087">
    <property type="entry name" value="Znf_C2H2_type"/>
</dbReference>
<dbReference type="PROSITE" id="PS50157">
    <property type="entry name" value="ZINC_FINGER_C2H2_2"/>
    <property type="match status" value="1"/>
</dbReference>